<dbReference type="PANTHER" id="PTHR10353:SF216">
    <property type="entry name" value="BETA-GLUCOSIDASE 18-LIKE ISOFORM X1"/>
    <property type="match status" value="1"/>
</dbReference>
<dbReference type="InterPro" id="IPR017853">
    <property type="entry name" value="GH"/>
</dbReference>
<organism evidence="4">
    <name type="scientific">Nicotiana tabacum</name>
    <name type="common">Common tobacco</name>
    <dbReference type="NCBI Taxonomy" id="4097"/>
    <lineage>
        <taxon>Eukaryota</taxon>
        <taxon>Viridiplantae</taxon>
        <taxon>Streptophyta</taxon>
        <taxon>Embryophyta</taxon>
        <taxon>Tracheophyta</taxon>
        <taxon>Spermatophyta</taxon>
        <taxon>Magnoliopsida</taxon>
        <taxon>eudicotyledons</taxon>
        <taxon>Gunneridae</taxon>
        <taxon>Pentapetalae</taxon>
        <taxon>asterids</taxon>
        <taxon>lamiids</taxon>
        <taxon>Solanales</taxon>
        <taxon>Solanaceae</taxon>
        <taxon>Nicotianoideae</taxon>
        <taxon>Nicotianeae</taxon>
        <taxon>Nicotiana</taxon>
    </lineage>
</organism>
<evidence type="ECO:0000256" key="2">
    <source>
        <dbReference type="RuleBase" id="RU003690"/>
    </source>
</evidence>
<dbReference type="KEGG" id="nta:107832771"/>
<dbReference type="STRING" id="4097.A0A1S4DRU2"/>
<evidence type="ECO:0000313" key="4">
    <source>
        <dbReference type="RefSeq" id="XP_016516132.1"/>
    </source>
</evidence>
<evidence type="ECO:0000256" key="1">
    <source>
        <dbReference type="ARBA" id="ARBA00010838"/>
    </source>
</evidence>
<protein>
    <submittedName>
        <fullName evidence="4">Beta-glucosidase 46</fullName>
    </submittedName>
</protein>
<feature type="chain" id="PRO_5010262992" evidence="3">
    <location>
        <begin position="27"/>
        <end position="107"/>
    </location>
</feature>
<keyword evidence="3" id="KW-0732">Signal</keyword>
<dbReference type="GO" id="GO:0004553">
    <property type="term" value="F:hydrolase activity, hydrolyzing O-glycosyl compounds"/>
    <property type="evidence" value="ECO:0007669"/>
    <property type="project" value="InterPro"/>
</dbReference>
<dbReference type="InterPro" id="IPR001360">
    <property type="entry name" value="Glyco_hydro_1"/>
</dbReference>
<dbReference type="Gene3D" id="3.20.20.80">
    <property type="entry name" value="Glycosidases"/>
    <property type="match status" value="1"/>
</dbReference>
<feature type="signal peptide" evidence="3">
    <location>
        <begin position="1"/>
        <end position="26"/>
    </location>
</feature>
<accession>A0A1S4DRU2</accession>
<name>A0A1S4DRU2_TOBAC</name>
<dbReference type="GO" id="GO:0005975">
    <property type="term" value="P:carbohydrate metabolic process"/>
    <property type="evidence" value="ECO:0007669"/>
    <property type="project" value="InterPro"/>
</dbReference>
<reference evidence="4" key="1">
    <citation type="submission" date="2025-08" db="UniProtKB">
        <authorList>
            <consortium name="RefSeq"/>
        </authorList>
    </citation>
    <scope>IDENTIFICATION</scope>
</reference>
<dbReference type="OrthoDB" id="65569at2759"/>
<comment type="similarity">
    <text evidence="1 2">Belongs to the glycosyl hydrolase 1 family.</text>
</comment>
<gene>
    <name evidence="4" type="primary">LOC107832771</name>
</gene>
<dbReference type="SUPFAM" id="SSF51445">
    <property type="entry name" value="(Trans)glycosidases"/>
    <property type="match status" value="1"/>
</dbReference>
<dbReference type="RefSeq" id="XP_016516132.1">
    <property type="nucleotide sequence ID" value="XM_016660646.1"/>
</dbReference>
<dbReference type="PANTHER" id="PTHR10353">
    <property type="entry name" value="GLYCOSYL HYDROLASE"/>
    <property type="match status" value="1"/>
</dbReference>
<sequence>MEPAVFWHTCLTICIFFSGFMVSCHQTENPNQVSLSSNFLFGTASSYYQYEGAFLSDGKGLSNWDVFTHEAGHVKDGSNGDVAVDHYHRYLVMLSLFLFFLNASKIK</sequence>
<dbReference type="AlphaFoldDB" id="A0A1S4DRU2"/>
<evidence type="ECO:0000256" key="3">
    <source>
        <dbReference type="SAM" id="SignalP"/>
    </source>
</evidence>
<dbReference type="PaxDb" id="4097-A0A1S4DRU2"/>
<proteinExistence type="inferred from homology"/>
<dbReference type="Pfam" id="PF00232">
    <property type="entry name" value="Glyco_hydro_1"/>
    <property type="match status" value="1"/>
</dbReference>